<protein>
    <submittedName>
        <fullName evidence="1">Uncharacterized protein</fullName>
    </submittedName>
</protein>
<accession>A0ABU0HJW6</accession>
<sequence>MSETTNAGGGEPTLHRKAQSLIQRLEHAAAGGLFCCEADREEAIEIVAEEMSALTAPSPEPGGVVAEPVARTGLKICPEEGTDEHLCAFPNCTCAYERLPYPGPSAPTPAAGGGETNTETTGVAPHSPVQSVAGEAAFQGTRAADPVTLANEKPTCLAQGACVYPRCACALGAAPSPASPAGDLAALSAEAFPGPWEYRDDCITGADRQEAQESPWYGGDIICDMPSEGCDSQKHWPANRAFIAALVNAFREGRLNEAAPAAPRKGPSEEEIASLIRRLVFVDASSPEAIDRASREAARAVIALLTPADRGETRAARDVLAERRRQISGEQWSPEHDDFHEEGELADAAACYAAGSIPMAQVAPDSDRYVSLCPWDQSWWKPSGGRRRNLVKAGALILAEIERLDRAERDGGRADQGGEAR</sequence>
<organism evidence="1 2">
    <name type="scientific">Methylobacterium persicinum</name>
    <dbReference type="NCBI Taxonomy" id="374426"/>
    <lineage>
        <taxon>Bacteria</taxon>
        <taxon>Pseudomonadati</taxon>
        <taxon>Pseudomonadota</taxon>
        <taxon>Alphaproteobacteria</taxon>
        <taxon>Hyphomicrobiales</taxon>
        <taxon>Methylobacteriaceae</taxon>
        <taxon>Methylobacterium</taxon>
    </lineage>
</organism>
<reference evidence="1 2" key="1">
    <citation type="submission" date="2023-07" db="EMBL/GenBank/DDBJ databases">
        <title>Genomic Encyclopedia of Type Strains, Phase IV (KMG-IV): sequencing the most valuable type-strain genomes for metagenomic binning, comparative biology and taxonomic classification.</title>
        <authorList>
            <person name="Goeker M."/>
        </authorList>
    </citation>
    <scope>NUCLEOTIDE SEQUENCE [LARGE SCALE GENOMIC DNA]</scope>
    <source>
        <strain evidence="1 2">DSM 19562</strain>
    </source>
</reference>
<dbReference type="RefSeq" id="WP_238248677.1">
    <property type="nucleotide sequence ID" value="NZ_BPQX01000021.1"/>
</dbReference>
<evidence type="ECO:0000313" key="1">
    <source>
        <dbReference type="EMBL" id="MDQ0442608.1"/>
    </source>
</evidence>
<dbReference type="EMBL" id="JAUSVV010000003">
    <property type="protein sequence ID" value="MDQ0442608.1"/>
    <property type="molecule type" value="Genomic_DNA"/>
</dbReference>
<evidence type="ECO:0000313" key="2">
    <source>
        <dbReference type="Proteomes" id="UP001236369"/>
    </source>
</evidence>
<keyword evidence="2" id="KW-1185">Reference proteome</keyword>
<comment type="caution">
    <text evidence="1">The sequence shown here is derived from an EMBL/GenBank/DDBJ whole genome shotgun (WGS) entry which is preliminary data.</text>
</comment>
<gene>
    <name evidence="1" type="ORF">QO016_002102</name>
</gene>
<name>A0ABU0HJW6_9HYPH</name>
<proteinExistence type="predicted"/>
<dbReference type="Proteomes" id="UP001236369">
    <property type="component" value="Unassembled WGS sequence"/>
</dbReference>